<proteinExistence type="predicted"/>
<reference evidence="1 2" key="1">
    <citation type="journal article" date="2005" name="Genome Res.">
        <title>Complete genome sequence of the hyperthermophilic archaeon Thermococcus kodakaraensis KOD1 and comparison with Pyrococcus genomes.</title>
        <authorList>
            <person name="Fukui T."/>
            <person name="Atomi H."/>
            <person name="Kanai T."/>
            <person name="Matsumi R."/>
            <person name="Fujiwara S."/>
            <person name="Imanaka T."/>
        </authorList>
    </citation>
    <scope>NUCLEOTIDE SEQUENCE [LARGE SCALE GENOMIC DNA]</scope>
    <source>
        <strain evidence="2">ATCC BAA-918 / JCM 12380 / KOD1</strain>
    </source>
</reference>
<evidence type="ECO:0000313" key="2">
    <source>
        <dbReference type="Proteomes" id="UP000000536"/>
    </source>
</evidence>
<sequence length="54" mass="6063">MLVDMRTLNTLIGMKGKRKSVPGTAERMLGRLEGLLKGEDSVSLLKRLREEGYD</sequence>
<dbReference type="EnsemblBacteria" id="BAD84533">
    <property type="protein sequence ID" value="BAD84533"/>
    <property type="gene ID" value="TK0344"/>
</dbReference>
<dbReference type="Proteomes" id="UP000000536">
    <property type="component" value="Chromosome"/>
</dbReference>
<dbReference type="eggNOG" id="arCOG13419">
    <property type="taxonomic scope" value="Archaea"/>
</dbReference>
<name>Q5JG20_THEKO</name>
<accession>Q5JG20</accession>
<dbReference type="AlphaFoldDB" id="Q5JG20"/>
<evidence type="ECO:0000313" key="1">
    <source>
        <dbReference type="EMBL" id="BAD84533.1"/>
    </source>
</evidence>
<dbReference type="KEGG" id="tko:TK0344"/>
<dbReference type="InParanoid" id="Q5JG20"/>
<keyword evidence="2" id="KW-1185">Reference proteome</keyword>
<dbReference type="HOGENOM" id="CLU_3039252_0_0_2"/>
<dbReference type="GeneID" id="78446849"/>
<dbReference type="STRING" id="69014.TK0344"/>
<organism evidence="1 2">
    <name type="scientific">Thermococcus kodakarensis (strain ATCC BAA-918 / JCM 12380 / KOD1)</name>
    <name type="common">Pyrococcus kodakaraensis (strain KOD1)</name>
    <dbReference type="NCBI Taxonomy" id="69014"/>
    <lineage>
        <taxon>Archaea</taxon>
        <taxon>Methanobacteriati</taxon>
        <taxon>Methanobacteriota</taxon>
        <taxon>Thermococci</taxon>
        <taxon>Thermococcales</taxon>
        <taxon>Thermococcaceae</taxon>
        <taxon>Thermococcus</taxon>
    </lineage>
</organism>
<dbReference type="OrthoDB" id="93441at2157"/>
<dbReference type="PATRIC" id="fig|69014.16.peg.341"/>
<protein>
    <submittedName>
        <fullName evidence="1">Uncharacterized protein</fullName>
    </submittedName>
</protein>
<dbReference type="RefSeq" id="WP_011249299.1">
    <property type="nucleotide sequence ID" value="NC_006624.1"/>
</dbReference>
<dbReference type="EMBL" id="AP006878">
    <property type="protein sequence ID" value="BAD84533.1"/>
    <property type="molecule type" value="Genomic_DNA"/>
</dbReference>
<gene>
    <name evidence="1" type="ordered locus">TK0344</name>
</gene>